<protein>
    <submittedName>
        <fullName evidence="2">Uncharacterized protein</fullName>
    </submittedName>
</protein>
<dbReference type="KEGG" id="pspi:PS2015_689"/>
<evidence type="ECO:0000313" key="2">
    <source>
        <dbReference type="EMBL" id="ALO45369.1"/>
    </source>
</evidence>
<keyword evidence="1" id="KW-1133">Transmembrane helix</keyword>
<accession>A0A0S2KAY5</accession>
<feature type="transmembrane region" description="Helical" evidence="1">
    <location>
        <begin position="21"/>
        <end position="43"/>
    </location>
</feature>
<keyword evidence="1" id="KW-0812">Transmembrane</keyword>
<keyword evidence="3" id="KW-1185">Reference proteome</keyword>
<sequence length="310" mass="33986">MSDKKYTSNATHITVCQRQSGAALLIFFILLFSAAAAVALNALNNRVSARSSNPVVLSEMNSVKEALLAFATLQPDYDDSGPGRLPCPDTNNDRISEANCTSNTIGRLPSEYTLGIPFSFSERQNDDRFWYVITGSFRFNPTITGLNSATDGDLLLNGQSDIVALIIDPGEAIGNQTRINNNPTNYLENGNQTGPAFVTSSPTPDQFNDRIVAITGQEMRILMTRQAALEIQRVIDSYHPANGDTYPTDQPTFEAAMAAAAAWFNSENWLSTITFTSNSANQVEIEFQNCNIIYSINFPPSELQRDRNAC</sequence>
<name>A0A0S2KAY5_9GAMM</name>
<dbReference type="AlphaFoldDB" id="A0A0S2KAY5"/>
<proteinExistence type="predicted"/>
<keyword evidence="1" id="KW-0472">Membrane</keyword>
<organism evidence="2 3">
    <name type="scientific">Pseudohongiella spirulinae</name>
    <dbReference type="NCBI Taxonomy" id="1249552"/>
    <lineage>
        <taxon>Bacteria</taxon>
        <taxon>Pseudomonadati</taxon>
        <taxon>Pseudomonadota</taxon>
        <taxon>Gammaproteobacteria</taxon>
        <taxon>Pseudomonadales</taxon>
        <taxon>Pseudohongiellaceae</taxon>
        <taxon>Pseudohongiella</taxon>
    </lineage>
</organism>
<evidence type="ECO:0000256" key="1">
    <source>
        <dbReference type="SAM" id="Phobius"/>
    </source>
</evidence>
<dbReference type="STRING" id="1249552.PS2015_689"/>
<gene>
    <name evidence="2" type="ORF">PS2015_689</name>
</gene>
<dbReference type="Proteomes" id="UP000065641">
    <property type="component" value="Chromosome"/>
</dbReference>
<evidence type="ECO:0000313" key="3">
    <source>
        <dbReference type="Proteomes" id="UP000065641"/>
    </source>
</evidence>
<dbReference type="OrthoDB" id="5611350at2"/>
<dbReference type="EMBL" id="CP013189">
    <property type="protein sequence ID" value="ALO45369.1"/>
    <property type="molecule type" value="Genomic_DNA"/>
</dbReference>
<dbReference type="RefSeq" id="WP_058020913.1">
    <property type="nucleotide sequence ID" value="NZ_CP013189.1"/>
</dbReference>
<reference evidence="2 3" key="1">
    <citation type="submission" date="2015-11" db="EMBL/GenBank/DDBJ databases">
        <authorList>
            <person name="Zhang Y."/>
            <person name="Guo Z."/>
        </authorList>
    </citation>
    <scope>NUCLEOTIDE SEQUENCE [LARGE SCALE GENOMIC DNA]</scope>
    <source>
        <strain evidence="2 3">KCTC 32221</strain>
    </source>
</reference>